<dbReference type="OrthoDB" id="965326at2"/>
<sequence length="63" mass="7190">MSVPRAKILIEKLISNRLSAEELSELLAGAHDEAVQQAYSDALEVYFNQLLAEEFDKRRKLLD</sequence>
<dbReference type="HOGENOM" id="CLU_206435_0_0_10"/>
<dbReference type="EMBL" id="CP001619">
    <property type="protein sequence ID" value="ACT91878.1"/>
    <property type="molecule type" value="Genomic_DNA"/>
</dbReference>
<accession>C6W0E4</accession>
<dbReference type="RefSeq" id="WP_015810135.1">
    <property type="nucleotide sequence ID" value="NC_013037.1"/>
</dbReference>
<dbReference type="eggNOG" id="ENOG5033P7I">
    <property type="taxonomic scope" value="Bacteria"/>
</dbReference>
<keyword evidence="2" id="KW-1185">Reference proteome</keyword>
<dbReference type="AlphaFoldDB" id="C6W0E4"/>
<evidence type="ECO:0000313" key="2">
    <source>
        <dbReference type="Proteomes" id="UP000002011"/>
    </source>
</evidence>
<protein>
    <submittedName>
        <fullName evidence="1">Uncharacterized protein</fullName>
    </submittedName>
</protein>
<reference evidence="1 2" key="1">
    <citation type="journal article" date="2009" name="Stand. Genomic Sci.">
        <title>Complete genome sequence of Dyadobacter fermentans type strain (NS114).</title>
        <authorList>
            <person name="Lang E."/>
            <person name="Lapidus A."/>
            <person name="Chertkov O."/>
            <person name="Brettin T."/>
            <person name="Detter J.C."/>
            <person name="Han C."/>
            <person name="Copeland A."/>
            <person name="Glavina Del Rio T."/>
            <person name="Nolan M."/>
            <person name="Chen F."/>
            <person name="Lucas S."/>
            <person name="Tice H."/>
            <person name="Cheng J.F."/>
            <person name="Land M."/>
            <person name="Hauser L."/>
            <person name="Chang Y.J."/>
            <person name="Jeffries C.D."/>
            <person name="Kopitz M."/>
            <person name="Bruce D."/>
            <person name="Goodwin L."/>
            <person name="Pitluck S."/>
            <person name="Ovchinnikova G."/>
            <person name="Pati A."/>
            <person name="Ivanova N."/>
            <person name="Mavrommatis K."/>
            <person name="Chen A."/>
            <person name="Palaniappan K."/>
            <person name="Chain P."/>
            <person name="Bristow J."/>
            <person name="Eisen J.A."/>
            <person name="Markowitz V."/>
            <person name="Hugenholtz P."/>
            <person name="Goker M."/>
            <person name="Rohde M."/>
            <person name="Kyrpides N.C."/>
            <person name="Klenk H.P."/>
        </authorList>
    </citation>
    <scope>NUCLEOTIDE SEQUENCE [LARGE SCALE GENOMIC DNA]</scope>
    <source>
        <strain evidence="2">ATCC 700827 / DSM 18053 / CIP 107007 / KCTC 52180 / NS114</strain>
    </source>
</reference>
<name>C6W0E4_DYAFD</name>
<proteinExistence type="predicted"/>
<evidence type="ECO:0000313" key="1">
    <source>
        <dbReference type="EMBL" id="ACT91878.1"/>
    </source>
</evidence>
<dbReference type="KEGG" id="dfe:Dfer_0614"/>
<organism evidence="1 2">
    <name type="scientific">Dyadobacter fermentans (strain ATCC 700827 / DSM 18053 / CIP 107007 / KCTC 52180 / NS114)</name>
    <dbReference type="NCBI Taxonomy" id="471854"/>
    <lineage>
        <taxon>Bacteria</taxon>
        <taxon>Pseudomonadati</taxon>
        <taxon>Bacteroidota</taxon>
        <taxon>Cytophagia</taxon>
        <taxon>Cytophagales</taxon>
        <taxon>Spirosomataceae</taxon>
        <taxon>Dyadobacter</taxon>
    </lineage>
</organism>
<dbReference type="STRING" id="471854.Dfer_0614"/>
<gene>
    <name evidence="1" type="ordered locus">Dfer_0614</name>
</gene>
<dbReference type="Proteomes" id="UP000002011">
    <property type="component" value="Chromosome"/>
</dbReference>